<dbReference type="AlphaFoldDB" id="A0A8T0G9E5"/>
<sequence length="326" mass="36044">MGKLQDVCVTGGTGYIASSIIRKLLEKGFRVRTTVRNPDDKAKTGFLWELPGAMERLEVVRGDLMEDGSFDMAVEGVHTVFHAACPVFINPEGDPQVTMLDPALKGSMNVLKACAKAASVKRVVMTSSSSAIRYDYNRQATDPPLNESVWSNPEYCREYKLWYPLAKTLAEREAFAFAASVGLDLVAVHPSFVVGPFITPVPQSSIKILLSLLKGSEYPNSRLGFVHIDDVVTAHLLAMEVPEANGRYICSSDVLHFSDIVDILRLKCPKLTVASRCSDRKGDNFHHKMDSTKLKNLGLAQLKSVDQMFDDVLKCFHEKGLIGDYQ</sequence>
<dbReference type="CDD" id="cd08958">
    <property type="entry name" value="FR_SDR_e"/>
    <property type="match status" value="1"/>
</dbReference>
<dbReference type="InterPro" id="IPR036291">
    <property type="entry name" value="NAD(P)-bd_dom_sf"/>
</dbReference>
<reference evidence="3" key="1">
    <citation type="submission" date="2020-06" db="EMBL/GenBank/DDBJ databases">
        <title>WGS assembly of Ceratodon purpureus strain R40.</title>
        <authorList>
            <person name="Carey S.B."/>
            <person name="Jenkins J."/>
            <person name="Shu S."/>
            <person name="Lovell J.T."/>
            <person name="Sreedasyam A."/>
            <person name="Maumus F."/>
            <person name="Tiley G.P."/>
            <person name="Fernandez-Pozo N."/>
            <person name="Barry K."/>
            <person name="Chen C."/>
            <person name="Wang M."/>
            <person name="Lipzen A."/>
            <person name="Daum C."/>
            <person name="Saski C.A."/>
            <person name="Payton A.C."/>
            <person name="Mcbreen J.C."/>
            <person name="Conrad R.E."/>
            <person name="Kollar L.M."/>
            <person name="Olsson S."/>
            <person name="Huttunen S."/>
            <person name="Landis J.B."/>
            <person name="Wickett N.J."/>
            <person name="Johnson M.G."/>
            <person name="Rensing S.A."/>
            <person name="Grimwood J."/>
            <person name="Schmutz J."/>
            <person name="Mcdaniel S.F."/>
        </authorList>
    </citation>
    <scope>NUCLEOTIDE SEQUENCE</scope>
    <source>
        <strain evidence="3">R40</strain>
    </source>
</reference>
<dbReference type="Pfam" id="PF01370">
    <property type="entry name" value="Epimerase"/>
    <property type="match status" value="1"/>
</dbReference>
<gene>
    <name evidence="3" type="ORF">KC19_12G095500</name>
</gene>
<dbReference type="Gene3D" id="3.40.50.720">
    <property type="entry name" value="NAD(P)-binding Rossmann-like Domain"/>
    <property type="match status" value="1"/>
</dbReference>
<dbReference type="InterPro" id="IPR050425">
    <property type="entry name" value="NAD(P)_dehydrat-like"/>
</dbReference>
<feature type="domain" description="NAD-dependent epimerase/dehydratase" evidence="2">
    <location>
        <begin position="7"/>
        <end position="245"/>
    </location>
</feature>
<dbReference type="GO" id="GO:0016616">
    <property type="term" value="F:oxidoreductase activity, acting on the CH-OH group of donors, NAD or NADP as acceptor"/>
    <property type="evidence" value="ECO:0007669"/>
    <property type="project" value="TreeGrafter"/>
</dbReference>
<dbReference type="PANTHER" id="PTHR10366:SF503">
    <property type="entry name" value="TETRAKETIDE ALPHA-PYRONE REDUCTASE 2"/>
    <property type="match status" value="1"/>
</dbReference>
<dbReference type="Proteomes" id="UP000822688">
    <property type="component" value="Chromosome 12"/>
</dbReference>
<keyword evidence="4" id="KW-1185">Reference proteome</keyword>
<dbReference type="PANTHER" id="PTHR10366">
    <property type="entry name" value="NAD DEPENDENT EPIMERASE/DEHYDRATASE"/>
    <property type="match status" value="1"/>
</dbReference>
<evidence type="ECO:0000256" key="1">
    <source>
        <dbReference type="ARBA" id="ARBA00023002"/>
    </source>
</evidence>
<dbReference type="FunFam" id="3.40.50.720:FF:000085">
    <property type="entry name" value="Dihydroflavonol reductase"/>
    <property type="match status" value="1"/>
</dbReference>
<proteinExistence type="predicted"/>
<dbReference type="InterPro" id="IPR001509">
    <property type="entry name" value="Epimerase_deHydtase"/>
</dbReference>
<keyword evidence="1" id="KW-0560">Oxidoreductase</keyword>
<evidence type="ECO:0000313" key="3">
    <source>
        <dbReference type="EMBL" id="KAG0554498.1"/>
    </source>
</evidence>
<name>A0A8T0G9E5_CERPU</name>
<accession>A0A8T0G9E5</accession>
<evidence type="ECO:0000259" key="2">
    <source>
        <dbReference type="Pfam" id="PF01370"/>
    </source>
</evidence>
<dbReference type="EMBL" id="CM026433">
    <property type="protein sequence ID" value="KAG0554498.1"/>
    <property type="molecule type" value="Genomic_DNA"/>
</dbReference>
<protein>
    <recommendedName>
        <fullName evidence="2">NAD-dependent epimerase/dehydratase domain-containing protein</fullName>
    </recommendedName>
</protein>
<comment type="caution">
    <text evidence="3">The sequence shown here is derived from an EMBL/GenBank/DDBJ whole genome shotgun (WGS) entry which is preliminary data.</text>
</comment>
<dbReference type="SUPFAM" id="SSF51735">
    <property type="entry name" value="NAD(P)-binding Rossmann-fold domains"/>
    <property type="match status" value="1"/>
</dbReference>
<organism evidence="3 4">
    <name type="scientific">Ceratodon purpureus</name>
    <name type="common">Fire moss</name>
    <name type="synonym">Dicranum purpureum</name>
    <dbReference type="NCBI Taxonomy" id="3225"/>
    <lineage>
        <taxon>Eukaryota</taxon>
        <taxon>Viridiplantae</taxon>
        <taxon>Streptophyta</taxon>
        <taxon>Embryophyta</taxon>
        <taxon>Bryophyta</taxon>
        <taxon>Bryophytina</taxon>
        <taxon>Bryopsida</taxon>
        <taxon>Dicranidae</taxon>
        <taxon>Pseudoditrichales</taxon>
        <taxon>Ditrichaceae</taxon>
        <taxon>Ceratodon</taxon>
    </lineage>
</organism>
<evidence type="ECO:0000313" key="4">
    <source>
        <dbReference type="Proteomes" id="UP000822688"/>
    </source>
</evidence>